<proteinExistence type="predicted"/>
<dbReference type="AlphaFoldDB" id="A0ABD2Z0E2"/>
<dbReference type="InterPro" id="IPR046348">
    <property type="entry name" value="SIS_dom_sf"/>
</dbReference>
<dbReference type="Pfam" id="PF00342">
    <property type="entry name" value="PGI"/>
    <property type="match status" value="1"/>
</dbReference>
<keyword evidence="2" id="KW-1185">Reference proteome</keyword>
<dbReference type="InterPro" id="IPR001672">
    <property type="entry name" value="G6P_Isomerase"/>
</dbReference>
<dbReference type="Proteomes" id="UP001630127">
    <property type="component" value="Unassembled WGS sequence"/>
</dbReference>
<evidence type="ECO:0000313" key="2">
    <source>
        <dbReference type="Proteomes" id="UP001630127"/>
    </source>
</evidence>
<accession>A0ABD2Z0E2</accession>
<gene>
    <name evidence="1" type="ORF">ACH5RR_024796</name>
</gene>
<dbReference type="Gene3D" id="3.40.50.10490">
    <property type="entry name" value="Glucose-6-phosphate isomerase like protein, domain 1"/>
    <property type="match status" value="2"/>
</dbReference>
<organism evidence="1 2">
    <name type="scientific">Cinchona calisaya</name>
    <dbReference type="NCBI Taxonomy" id="153742"/>
    <lineage>
        <taxon>Eukaryota</taxon>
        <taxon>Viridiplantae</taxon>
        <taxon>Streptophyta</taxon>
        <taxon>Embryophyta</taxon>
        <taxon>Tracheophyta</taxon>
        <taxon>Spermatophyta</taxon>
        <taxon>Magnoliopsida</taxon>
        <taxon>eudicotyledons</taxon>
        <taxon>Gunneridae</taxon>
        <taxon>Pentapetalae</taxon>
        <taxon>asterids</taxon>
        <taxon>lamiids</taxon>
        <taxon>Gentianales</taxon>
        <taxon>Rubiaceae</taxon>
        <taxon>Cinchonoideae</taxon>
        <taxon>Cinchoneae</taxon>
        <taxon>Cinchona</taxon>
    </lineage>
</organism>
<protein>
    <submittedName>
        <fullName evidence="1">Uncharacterized protein</fullName>
    </submittedName>
</protein>
<dbReference type="SUPFAM" id="SSF53697">
    <property type="entry name" value="SIS domain"/>
    <property type="match status" value="1"/>
</dbReference>
<comment type="caution">
    <text evidence="1">The sequence shown here is derived from an EMBL/GenBank/DDBJ whole genome shotgun (WGS) entry which is preliminary data.</text>
</comment>
<sequence>MRLTDMFSTHLDTKVLLLCQLPWDNEHTYTRDALELYYEVIHSLLFSPVIAFVSDALSAVPDEVSVLSHLFFALASVSNHSTSVAIDDLRGTLFDVSWCACCYYVFRHLSWNDDEDMICMYDVYLHKMVTCSLSHPLVRDTTAEKFGIDPNNAFTFWEWVGGRYSVCSFQCGWSVASLSLQYGFSIVEKYQLRIKRVMKIPKNLPNMCLGHEYTRCEYLTGKYDCNKKSPLGIWVAMRFQQRDKKLLDLKEANYNKHLADEMSSQSSVSNLCASSETAQAVVGRARWEIMEVKEESPSVAITVEMEMAKAMKTLRMD</sequence>
<reference evidence="1 2" key="1">
    <citation type="submission" date="2024-11" db="EMBL/GenBank/DDBJ databases">
        <title>A near-complete genome assembly of Cinchona calisaya.</title>
        <authorList>
            <person name="Lian D.C."/>
            <person name="Zhao X.W."/>
            <person name="Wei L."/>
        </authorList>
    </citation>
    <scope>NUCLEOTIDE SEQUENCE [LARGE SCALE GENOMIC DNA]</scope>
    <source>
        <tissue evidence="1">Nenye</tissue>
    </source>
</reference>
<name>A0ABD2Z0E2_9GENT</name>
<evidence type="ECO:0000313" key="1">
    <source>
        <dbReference type="EMBL" id="KAL3512079.1"/>
    </source>
</evidence>
<dbReference type="EMBL" id="JBJUIK010000011">
    <property type="protein sequence ID" value="KAL3512079.1"/>
    <property type="molecule type" value="Genomic_DNA"/>
</dbReference>